<dbReference type="STRING" id="1447883.A0A2B7Y5T9"/>
<protein>
    <recommendedName>
        <fullName evidence="4">LEA domain-containing protein</fullName>
    </recommendedName>
</protein>
<organism evidence="2 3">
    <name type="scientific">Polytolypa hystricis (strain UAMH7299)</name>
    <dbReference type="NCBI Taxonomy" id="1447883"/>
    <lineage>
        <taxon>Eukaryota</taxon>
        <taxon>Fungi</taxon>
        <taxon>Dikarya</taxon>
        <taxon>Ascomycota</taxon>
        <taxon>Pezizomycotina</taxon>
        <taxon>Eurotiomycetes</taxon>
        <taxon>Eurotiomycetidae</taxon>
        <taxon>Onygenales</taxon>
        <taxon>Onygenales incertae sedis</taxon>
        <taxon>Polytolypa</taxon>
    </lineage>
</organism>
<dbReference type="Proteomes" id="UP000224634">
    <property type="component" value="Unassembled WGS sequence"/>
</dbReference>
<evidence type="ECO:0000313" key="3">
    <source>
        <dbReference type="Proteomes" id="UP000224634"/>
    </source>
</evidence>
<evidence type="ECO:0000313" key="2">
    <source>
        <dbReference type="EMBL" id="PGH16232.1"/>
    </source>
</evidence>
<dbReference type="EMBL" id="PDNA01000075">
    <property type="protein sequence ID" value="PGH16232.1"/>
    <property type="molecule type" value="Genomic_DNA"/>
</dbReference>
<gene>
    <name evidence="2" type="ORF">AJ80_05255</name>
</gene>
<dbReference type="AlphaFoldDB" id="A0A2B7Y5T9"/>
<name>A0A2B7Y5T9_POLH7</name>
<sequence length="131" mass="14097">MASLARLRALRPISLYATATQTSRTPAVLRPAASFFSTSAVREETGPIKATKETLKKADRLVSNAAVKGIEKGEQATHKIKDTLGTSGKKAEYEAKKAEAELEKEGKKAKDKAEDVIEEAKEKADEIPGKA</sequence>
<keyword evidence="3" id="KW-1185">Reference proteome</keyword>
<comment type="caution">
    <text evidence="2">The sequence shown here is derived from an EMBL/GenBank/DDBJ whole genome shotgun (WGS) entry which is preliminary data.</text>
</comment>
<evidence type="ECO:0008006" key="4">
    <source>
        <dbReference type="Google" id="ProtNLM"/>
    </source>
</evidence>
<reference evidence="2 3" key="1">
    <citation type="submission" date="2017-10" db="EMBL/GenBank/DDBJ databases">
        <title>Comparative genomics in systemic dimorphic fungi from Ajellomycetaceae.</title>
        <authorList>
            <person name="Munoz J.F."/>
            <person name="Mcewen J.G."/>
            <person name="Clay O.K."/>
            <person name="Cuomo C.A."/>
        </authorList>
    </citation>
    <scope>NUCLEOTIDE SEQUENCE [LARGE SCALE GENOMIC DNA]</scope>
    <source>
        <strain evidence="2 3">UAMH7299</strain>
    </source>
</reference>
<evidence type="ECO:0000256" key="1">
    <source>
        <dbReference type="SAM" id="MobiDB-lite"/>
    </source>
</evidence>
<accession>A0A2B7Y5T9</accession>
<feature type="region of interest" description="Disordered" evidence="1">
    <location>
        <begin position="100"/>
        <end position="131"/>
    </location>
</feature>
<proteinExistence type="predicted"/>
<dbReference type="OrthoDB" id="4023585at2759"/>